<keyword evidence="2" id="KW-1185">Reference proteome</keyword>
<sequence length="134" mass="14535">MIGLGITSTNYASANNHTDTRFARYSTGDGGDSVTSPRSKTDLTSMYAYNDQSTLYVYLRPVGSYGGSTFYTNQVASGYTYLGVGSAKYISNYVRETVDANGKSKPSYSHAAFLISPGSHSKTWISFLWSPDSV</sequence>
<dbReference type="InterPro" id="IPR020208">
    <property type="entry name" value="DUF2712"/>
</dbReference>
<accession>A0ABV9M4K1</accession>
<name>A0ABV9M4K1_9ENTE</name>
<gene>
    <name evidence="1" type="ORF">ACFO3L_06945</name>
</gene>
<dbReference type="EMBL" id="JBHSGT010000043">
    <property type="protein sequence ID" value="MFC4710354.1"/>
    <property type="molecule type" value="Genomic_DNA"/>
</dbReference>
<dbReference type="Pfam" id="PF10916">
    <property type="entry name" value="DUF2712"/>
    <property type="match status" value="1"/>
</dbReference>
<comment type="caution">
    <text evidence="1">The sequence shown here is derived from an EMBL/GenBank/DDBJ whole genome shotgun (WGS) entry which is preliminary data.</text>
</comment>
<proteinExistence type="predicted"/>
<dbReference type="RefSeq" id="WP_379965178.1">
    <property type="nucleotide sequence ID" value="NZ_JBHSGT010000043.1"/>
</dbReference>
<evidence type="ECO:0000313" key="1">
    <source>
        <dbReference type="EMBL" id="MFC4710354.1"/>
    </source>
</evidence>
<evidence type="ECO:0000313" key="2">
    <source>
        <dbReference type="Proteomes" id="UP001596026"/>
    </source>
</evidence>
<protein>
    <submittedName>
        <fullName evidence="1">DUF2712 domain-containing protein</fullName>
    </submittedName>
</protein>
<reference evidence="2" key="1">
    <citation type="journal article" date="2019" name="Int. J. Syst. Evol. Microbiol.">
        <title>The Global Catalogue of Microorganisms (GCM) 10K type strain sequencing project: providing services to taxonomists for standard genome sequencing and annotation.</title>
        <authorList>
            <consortium name="The Broad Institute Genomics Platform"/>
            <consortium name="The Broad Institute Genome Sequencing Center for Infectious Disease"/>
            <person name="Wu L."/>
            <person name="Ma J."/>
        </authorList>
    </citation>
    <scope>NUCLEOTIDE SEQUENCE [LARGE SCALE GENOMIC DNA]</scope>
    <source>
        <strain evidence="2">CGMCC 1.19061</strain>
    </source>
</reference>
<organism evidence="1 2">
    <name type="scientific">Enterococcus eurekensis</name>
    <dbReference type="NCBI Taxonomy" id="1159753"/>
    <lineage>
        <taxon>Bacteria</taxon>
        <taxon>Bacillati</taxon>
        <taxon>Bacillota</taxon>
        <taxon>Bacilli</taxon>
        <taxon>Lactobacillales</taxon>
        <taxon>Enterococcaceae</taxon>
        <taxon>Enterococcus</taxon>
    </lineage>
</organism>
<dbReference type="Proteomes" id="UP001596026">
    <property type="component" value="Unassembled WGS sequence"/>
</dbReference>